<evidence type="ECO:0000256" key="8">
    <source>
        <dbReference type="ARBA" id="ARBA00023163"/>
    </source>
</evidence>
<feature type="region of interest" description="Disordered" evidence="11">
    <location>
        <begin position="356"/>
        <end position="437"/>
    </location>
</feature>
<evidence type="ECO:0000256" key="6">
    <source>
        <dbReference type="ARBA" id="ARBA00023015"/>
    </source>
</evidence>
<protein>
    <recommendedName>
        <fullName evidence="10">Zinc finger protein 750</fullName>
    </recommendedName>
</protein>
<reference evidence="13" key="2">
    <citation type="submission" date="2025-08" db="UniProtKB">
        <authorList>
            <consortium name="Ensembl"/>
        </authorList>
    </citation>
    <scope>IDENTIFICATION</scope>
</reference>
<keyword evidence="6" id="KW-0805">Transcription regulation</keyword>
<accession>A0A3B4DZY3</accession>
<evidence type="ECO:0000256" key="3">
    <source>
        <dbReference type="ARBA" id="ARBA00022771"/>
    </source>
</evidence>
<dbReference type="GO" id="GO:0000978">
    <property type="term" value="F:RNA polymerase II cis-regulatory region sequence-specific DNA binding"/>
    <property type="evidence" value="ECO:0007669"/>
    <property type="project" value="TreeGrafter"/>
</dbReference>
<evidence type="ECO:0000313" key="14">
    <source>
        <dbReference type="Proteomes" id="UP001501920"/>
    </source>
</evidence>
<evidence type="ECO:0000256" key="1">
    <source>
        <dbReference type="ARBA" id="ARBA00004123"/>
    </source>
</evidence>
<keyword evidence="8" id="KW-0804">Transcription</keyword>
<feature type="region of interest" description="Disordered" evidence="11">
    <location>
        <begin position="100"/>
        <end position="145"/>
    </location>
</feature>
<feature type="compositionally biased region" description="Polar residues" evidence="11">
    <location>
        <begin position="418"/>
        <end position="432"/>
    </location>
</feature>
<dbReference type="GO" id="GO:0008544">
    <property type="term" value="P:epidermis development"/>
    <property type="evidence" value="ECO:0007669"/>
    <property type="project" value="TreeGrafter"/>
</dbReference>
<keyword evidence="4" id="KW-0221">Differentiation</keyword>
<dbReference type="Ensembl" id="ENSPNAT00000014826.2">
    <property type="protein sequence ID" value="ENSPNAP00000028569.2"/>
    <property type="gene ID" value="ENSPNAG00000003077.2"/>
</dbReference>
<dbReference type="GO" id="GO:0030154">
    <property type="term" value="P:cell differentiation"/>
    <property type="evidence" value="ECO:0007669"/>
    <property type="project" value="UniProtKB-KW"/>
</dbReference>
<evidence type="ECO:0000256" key="9">
    <source>
        <dbReference type="ARBA" id="ARBA00023242"/>
    </source>
</evidence>
<evidence type="ECO:0000256" key="2">
    <source>
        <dbReference type="ARBA" id="ARBA00022723"/>
    </source>
</evidence>
<dbReference type="PANTHER" id="PTHR14678">
    <property type="entry name" value="PROLINE-RICH PROTEIN 35-RELATED"/>
    <property type="match status" value="1"/>
</dbReference>
<feature type="compositionally biased region" description="Polar residues" evidence="11">
    <location>
        <begin position="380"/>
        <end position="395"/>
    </location>
</feature>
<dbReference type="Pfam" id="PF15269">
    <property type="entry name" value="zf-C2H2_7"/>
    <property type="match status" value="1"/>
</dbReference>
<feature type="compositionally biased region" description="Low complexity" evidence="11">
    <location>
        <begin position="579"/>
        <end position="588"/>
    </location>
</feature>
<sequence length="652" mass="72439">MSVPTKERKPKKPHYIPRPPGKPFKYHCFQCPFTCNEKSHLFNHMKYNLCRNSLSLLSKKAKSPIPQTAMEVSTETATVETPLGVSLQATGDMKDISKVQQKDVYVTTPKNLQRSNTPEKETKSPTEQTSPDESETEGQHSSATLSSAFSPISAFQEEATSSTYKPERSLPDPYPHVYNPVPIRKPLQSFLADPEIINLECPPYTLSPHLYPVHPSYSPYLLPGNCYNHFPSPAQIPPYILDAQRFHQLLPGVLPVHTHTLPTYPTVDQYYRFCHSTPSLSYSTYHPPDQTHLTSLHYPQMSHSILDVHRGCLGNTRPDGLYNSNPYFDQYMMTQRAMLHQAHMLESHVGVGQESRFGCSAAGSPDRPNAKNHTLKDQHTQNGSGMAVLCSQTGDRNAAAPPEEDGIVQDNSTHHLESSTSRPTEQETTPLNLSKKELIRLTTSAHPKTRESFLDIPLNLSLKPSSSTPHSQTQSQDPLHMEKVFQGAVDTMAPQDQDDTTDEQKHTAAFALCQLAQSSLPAQMQSSETSAQFSKYATTNTDEGLNNDKIDCAQALNNYMDSGATDTSQNKTSTHETAETASDSSDTTKTNIPELPNPESAVDVTCPTTCTENVTVFPSKSKAKTEKGGTQNAKRRRHLARSNHILRKRLRC</sequence>
<keyword evidence="2" id="KW-0479">Metal-binding</keyword>
<keyword evidence="7" id="KW-0010">Activator</keyword>
<reference evidence="13" key="3">
    <citation type="submission" date="2025-09" db="UniProtKB">
        <authorList>
            <consortium name="Ensembl"/>
        </authorList>
    </citation>
    <scope>IDENTIFICATION</scope>
</reference>
<keyword evidence="3" id="KW-0863">Zinc-finger</keyword>
<keyword evidence="14" id="KW-1185">Reference proteome</keyword>
<dbReference type="OrthoDB" id="8933073at2759"/>
<dbReference type="InterPro" id="IPR039363">
    <property type="entry name" value="ZNF750"/>
</dbReference>
<feature type="region of interest" description="Disordered" evidence="11">
    <location>
        <begin position="561"/>
        <end position="604"/>
    </location>
</feature>
<keyword evidence="9" id="KW-0539">Nucleus</keyword>
<evidence type="ECO:0000256" key="11">
    <source>
        <dbReference type="SAM" id="MobiDB-lite"/>
    </source>
</evidence>
<evidence type="ECO:0000256" key="7">
    <source>
        <dbReference type="ARBA" id="ARBA00023159"/>
    </source>
</evidence>
<dbReference type="AlphaFoldDB" id="A0A3B4DZY3"/>
<dbReference type="GO" id="GO:0005634">
    <property type="term" value="C:nucleus"/>
    <property type="evidence" value="ECO:0007669"/>
    <property type="project" value="UniProtKB-SubCell"/>
</dbReference>
<dbReference type="InterPro" id="IPR039064">
    <property type="entry name" value="ZNF750_Znf"/>
</dbReference>
<keyword evidence="5" id="KW-0862">Zinc</keyword>
<dbReference type="GeneTree" id="ENSGT00530000063870"/>
<dbReference type="PANTHER" id="PTHR14678:SF1">
    <property type="entry name" value="ZINC FINGER PROTEIN 750"/>
    <property type="match status" value="1"/>
</dbReference>
<evidence type="ECO:0000256" key="10">
    <source>
        <dbReference type="ARBA" id="ARBA00040216"/>
    </source>
</evidence>
<proteinExistence type="predicted"/>
<dbReference type="GO" id="GO:0008270">
    <property type="term" value="F:zinc ion binding"/>
    <property type="evidence" value="ECO:0007669"/>
    <property type="project" value="UniProtKB-KW"/>
</dbReference>
<comment type="subcellular location">
    <subcellularLocation>
        <location evidence="1">Nucleus</location>
    </subcellularLocation>
</comment>
<gene>
    <name evidence="13" type="primary">ZNF750</name>
</gene>
<dbReference type="GO" id="GO:0001228">
    <property type="term" value="F:DNA-binding transcription activator activity, RNA polymerase II-specific"/>
    <property type="evidence" value="ECO:0007669"/>
    <property type="project" value="TreeGrafter"/>
</dbReference>
<evidence type="ECO:0000313" key="13">
    <source>
        <dbReference type="Ensembl" id="ENSPNAP00000028569.2"/>
    </source>
</evidence>
<feature type="compositionally biased region" description="Polar residues" evidence="11">
    <location>
        <begin position="561"/>
        <end position="572"/>
    </location>
</feature>
<evidence type="ECO:0000256" key="5">
    <source>
        <dbReference type="ARBA" id="ARBA00022833"/>
    </source>
</evidence>
<reference evidence="13 14" key="1">
    <citation type="submission" date="2020-10" db="EMBL/GenBank/DDBJ databases">
        <title>Pygocentrus nattereri (red-bellied piranha) genome, fPygNat1, primary haplotype.</title>
        <authorList>
            <person name="Myers G."/>
            <person name="Meyer A."/>
            <person name="Karagic N."/>
            <person name="Pippel M."/>
            <person name="Winkler S."/>
            <person name="Tracey A."/>
            <person name="Wood J."/>
            <person name="Formenti G."/>
            <person name="Howe K."/>
            <person name="Fedrigo O."/>
            <person name="Jarvis E.D."/>
        </authorList>
    </citation>
    <scope>NUCLEOTIDE SEQUENCE [LARGE SCALE GENOMIC DNA]</scope>
</reference>
<feature type="domain" description="Zinc finger protein 750-like zinc finger" evidence="12">
    <location>
        <begin position="7"/>
        <end position="58"/>
    </location>
</feature>
<dbReference type="GO" id="GO:1990841">
    <property type="term" value="F:promoter-specific chromatin binding"/>
    <property type="evidence" value="ECO:0007669"/>
    <property type="project" value="TreeGrafter"/>
</dbReference>
<dbReference type="Proteomes" id="UP001501920">
    <property type="component" value="Chromosome 12"/>
</dbReference>
<dbReference type="OMA" id="YNPVPIR"/>
<evidence type="ECO:0000256" key="4">
    <source>
        <dbReference type="ARBA" id="ARBA00022782"/>
    </source>
</evidence>
<evidence type="ECO:0000259" key="12">
    <source>
        <dbReference type="Pfam" id="PF15269"/>
    </source>
</evidence>
<name>A0A3B4DZY3_PYGNA</name>
<organism evidence="13 14">
    <name type="scientific">Pygocentrus nattereri</name>
    <name type="common">Red-bellied piranha</name>
    <dbReference type="NCBI Taxonomy" id="42514"/>
    <lineage>
        <taxon>Eukaryota</taxon>
        <taxon>Metazoa</taxon>
        <taxon>Chordata</taxon>
        <taxon>Craniata</taxon>
        <taxon>Vertebrata</taxon>
        <taxon>Euteleostomi</taxon>
        <taxon>Actinopterygii</taxon>
        <taxon>Neopterygii</taxon>
        <taxon>Teleostei</taxon>
        <taxon>Ostariophysi</taxon>
        <taxon>Characiformes</taxon>
        <taxon>Characoidei</taxon>
        <taxon>Pygocentrus</taxon>
    </lineage>
</organism>